<organism evidence="3 4">
    <name type="scientific">Halorientalis persicus</name>
    <dbReference type="NCBI Taxonomy" id="1367881"/>
    <lineage>
        <taxon>Archaea</taxon>
        <taxon>Methanobacteriati</taxon>
        <taxon>Methanobacteriota</taxon>
        <taxon>Stenosarchaea group</taxon>
        <taxon>Halobacteria</taxon>
        <taxon>Halobacteriales</taxon>
        <taxon>Haloarculaceae</taxon>
        <taxon>Halorientalis</taxon>
    </lineage>
</organism>
<evidence type="ECO:0000313" key="3">
    <source>
        <dbReference type="EMBL" id="SEO20953.1"/>
    </source>
</evidence>
<evidence type="ECO:0000256" key="1">
    <source>
        <dbReference type="ARBA" id="ARBA00006484"/>
    </source>
</evidence>
<evidence type="ECO:0000256" key="2">
    <source>
        <dbReference type="ARBA" id="ARBA00023002"/>
    </source>
</evidence>
<dbReference type="PANTHER" id="PTHR42760">
    <property type="entry name" value="SHORT-CHAIN DEHYDROGENASES/REDUCTASES FAMILY MEMBER"/>
    <property type="match status" value="1"/>
</dbReference>
<dbReference type="AlphaFoldDB" id="A0A1H8MUS7"/>
<dbReference type="CDD" id="cd05233">
    <property type="entry name" value="SDR_c"/>
    <property type="match status" value="1"/>
</dbReference>
<evidence type="ECO:0000313" key="4">
    <source>
        <dbReference type="Proteomes" id="UP000198775"/>
    </source>
</evidence>
<dbReference type="Proteomes" id="UP000198775">
    <property type="component" value="Unassembled WGS sequence"/>
</dbReference>
<dbReference type="Pfam" id="PF13561">
    <property type="entry name" value="adh_short_C2"/>
    <property type="match status" value="1"/>
</dbReference>
<sequence length="242" mass="25508">MDNADRPVAVVVGSTRNIGRTIAERLSADGYHVVVTSRHGEDAERVAADLPGEGTGFEVDVTEPAEVEGLFEHVDATLGRLDALVNNVAYTANESILDCDLETWERTIQTNLRSYFLTTKHAATLMDDGGAIVNVTVSSTRGLPEKFSYMTSKGGVTYLTRAAALDLIGEGIRVNAVGSGLVGTPVGYEEMAGRPDEIDRIPAGHPGDPEDVAAAVSFLVSDDADYVVGAKLDVDGGLEASL</sequence>
<dbReference type="OrthoDB" id="7442at2157"/>
<dbReference type="EMBL" id="FOCX01000009">
    <property type="protein sequence ID" value="SEO20953.1"/>
    <property type="molecule type" value="Genomic_DNA"/>
</dbReference>
<protein>
    <submittedName>
        <fullName evidence="3">3-oxoacyl-[acyl-carrier protein] reductase/meso-butanediol dehydrogenase / (S,S)-butanediol dehydrogenase / diacetyl reductase</fullName>
    </submittedName>
</protein>
<reference evidence="4" key="1">
    <citation type="submission" date="2016-10" db="EMBL/GenBank/DDBJ databases">
        <authorList>
            <person name="Varghese N."/>
            <person name="Submissions S."/>
        </authorList>
    </citation>
    <scope>NUCLEOTIDE SEQUENCE [LARGE SCALE GENOMIC DNA]</scope>
    <source>
        <strain evidence="4">IBRC-M 10043</strain>
    </source>
</reference>
<accession>A0A1H8MUS7</accession>
<dbReference type="PRINTS" id="PR00080">
    <property type="entry name" value="SDRFAMILY"/>
</dbReference>
<comment type="similarity">
    <text evidence="1">Belongs to the short-chain dehydrogenases/reductases (SDR) family.</text>
</comment>
<dbReference type="SUPFAM" id="SSF51735">
    <property type="entry name" value="NAD(P)-binding Rossmann-fold domains"/>
    <property type="match status" value="1"/>
</dbReference>
<dbReference type="Gene3D" id="3.40.50.720">
    <property type="entry name" value="NAD(P)-binding Rossmann-like Domain"/>
    <property type="match status" value="1"/>
</dbReference>
<dbReference type="PRINTS" id="PR00081">
    <property type="entry name" value="GDHRDH"/>
</dbReference>
<dbReference type="InterPro" id="IPR002347">
    <property type="entry name" value="SDR_fam"/>
</dbReference>
<dbReference type="GO" id="GO:0016616">
    <property type="term" value="F:oxidoreductase activity, acting on the CH-OH group of donors, NAD or NADP as acceptor"/>
    <property type="evidence" value="ECO:0007669"/>
    <property type="project" value="TreeGrafter"/>
</dbReference>
<proteinExistence type="inferred from homology"/>
<dbReference type="RefSeq" id="WP_170845399.1">
    <property type="nucleotide sequence ID" value="NZ_FOCX01000009.1"/>
</dbReference>
<dbReference type="FunFam" id="3.40.50.720:FF:000084">
    <property type="entry name" value="Short-chain dehydrogenase reductase"/>
    <property type="match status" value="1"/>
</dbReference>
<dbReference type="InterPro" id="IPR036291">
    <property type="entry name" value="NAD(P)-bd_dom_sf"/>
</dbReference>
<dbReference type="PANTHER" id="PTHR42760:SF133">
    <property type="entry name" value="3-OXOACYL-[ACYL-CARRIER-PROTEIN] REDUCTASE"/>
    <property type="match status" value="1"/>
</dbReference>
<name>A0A1H8MUS7_9EURY</name>
<keyword evidence="2" id="KW-0560">Oxidoreductase</keyword>
<gene>
    <name evidence="3" type="ORF">SAMN05216388_1009129</name>
</gene>
<keyword evidence="4" id="KW-1185">Reference proteome</keyword>